<comment type="caution">
    <text evidence="1">The sequence shown here is derived from an EMBL/GenBank/DDBJ whole genome shotgun (WGS) entry which is preliminary data.</text>
</comment>
<proteinExistence type="predicted"/>
<protein>
    <submittedName>
        <fullName evidence="1">Uncharacterized protein</fullName>
    </submittedName>
</protein>
<evidence type="ECO:0000313" key="1">
    <source>
        <dbReference type="EMBL" id="KAK8083266.1"/>
    </source>
</evidence>
<sequence length="74" mass="7792">MTENQSEVPTAHLGCECTESGVLALDTTSARKSGQLLVDQGLSCATIISSVFSFFFVQYLPACAILHLTAAVTP</sequence>
<accession>A0ABR1WIC5</accession>
<dbReference type="EMBL" id="JAQQWM010000001">
    <property type="protein sequence ID" value="KAK8083266.1"/>
    <property type="molecule type" value="Genomic_DNA"/>
</dbReference>
<keyword evidence="2" id="KW-1185">Reference proteome</keyword>
<organism evidence="1 2">
    <name type="scientific">Apiospora saccharicola</name>
    <dbReference type="NCBI Taxonomy" id="335842"/>
    <lineage>
        <taxon>Eukaryota</taxon>
        <taxon>Fungi</taxon>
        <taxon>Dikarya</taxon>
        <taxon>Ascomycota</taxon>
        <taxon>Pezizomycotina</taxon>
        <taxon>Sordariomycetes</taxon>
        <taxon>Xylariomycetidae</taxon>
        <taxon>Amphisphaeriales</taxon>
        <taxon>Apiosporaceae</taxon>
        <taxon>Apiospora</taxon>
    </lineage>
</organism>
<dbReference type="Proteomes" id="UP001446871">
    <property type="component" value="Unassembled WGS sequence"/>
</dbReference>
<gene>
    <name evidence="1" type="ORF">PG996_002047</name>
</gene>
<evidence type="ECO:0000313" key="2">
    <source>
        <dbReference type="Proteomes" id="UP001446871"/>
    </source>
</evidence>
<reference evidence="1 2" key="1">
    <citation type="submission" date="2023-01" db="EMBL/GenBank/DDBJ databases">
        <title>Analysis of 21 Apiospora genomes using comparative genomics revels a genus with tremendous synthesis potential of carbohydrate active enzymes and secondary metabolites.</title>
        <authorList>
            <person name="Sorensen T."/>
        </authorList>
    </citation>
    <scope>NUCLEOTIDE SEQUENCE [LARGE SCALE GENOMIC DNA]</scope>
    <source>
        <strain evidence="1 2">CBS 83171</strain>
    </source>
</reference>
<name>A0ABR1WIC5_9PEZI</name>